<comment type="caution">
    <text evidence="2">The sequence shown here is derived from an EMBL/GenBank/DDBJ whole genome shotgun (WGS) entry which is preliminary data.</text>
</comment>
<dbReference type="EMBL" id="JAVRRA010001172">
    <property type="protein sequence ID" value="KAK5281347.1"/>
    <property type="molecule type" value="Genomic_DNA"/>
</dbReference>
<feature type="compositionally biased region" description="Polar residues" evidence="1">
    <location>
        <begin position="109"/>
        <end position="127"/>
    </location>
</feature>
<dbReference type="Proteomes" id="UP001357485">
    <property type="component" value="Unassembled WGS sequence"/>
</dbReference>
<proteinExistence type="predicted"/>
<gene>
    <name evidence="2" type="ORF">LTR16_006334</name>
</gene>
<accession>A0ABR0M4U4</accession>
<evidence type="ECO:0000256" key="1">
    <source>
        <dbReference type="SAM" id="MobiDB-lite"/>
    </source>
</evidence>
<name>A0ABR0M4U4_9PEZI</name>
<feature type="non-terminal residue" evidence="2">
    <location>
        <position position="1"/>
    </location>
</feature>
<evidence type="ECO:0000313" key="3">
    <source>
        <dbReference type="Proteomes" id="UP001357485"/>
    </source>
</evidence>
<keyword evidence="3" id="KW-1185">Reference proteome</keyword>
<evidence type="ECO:0000313" key="2">
    <source>
        <dbReference type="EMBL" id="KAK5281347.1"/>
    </source>
</evidence>
<organism evidence="2 3">
    <name type="scientific">Cryomyces antarcticus</name>
    <dbReference type="NCBI Taxonomy" id="329879"/>
    <lineage>
        <taxon>Eukaryota</taxon>
        <taxon>Fungi</taxon>
        <taxon>Dikarya</taxon>
        <taxon>Ascomycota</taxon>
        <taxon>Pezizomycotina</taxon>
        <taxon>Dothideomycetes</taxon>
        <taxon>Dothideomycetes incertae sedis</taxon>
        <taxon>Cryomyces</taxon>
    </lineage>
</organism>
<sequence>DDERTQFSGADEPGPTSIEWAWRVPPRVFRETFVVALEGAPFDFALGSVFCKTHQVSLLNRMAFVVQFAKASKEQQTSMAASQAFARQQNQQIESRRQEERRRQREYTRSSPHSETGGSGASMNTLEPPQPTMARC</sequence>
<feature type="compositionally biased region" description="Basic and acidic residues" evidence="1">
    <location>
        <begin position="94"/>
        <end position="108"/>
    </location>
</feature>
<reference evidence="2 3" key="1">
    <citation type="submission" date="2023-08" db="EMBL/GenBank/DDBJ databases">
        <title>Black Yeasts Isolated from many extreme environments.</title>
        <authorList>
            <person name="Coleine C."/>
            <person name="Stajich J.E."/>
            <person name="Selbmann L."/>
        </authorList>
    </citation>
    <scope>NUCLEOTIDE SEQUENCE [LARGE SCALE GENOMIC DNA]</scope>
    <source>
        <strain evidence="2 3">CCFEE 536</strain>
    </source>
</reference>
<feature type="region of interest" description="Disordered" evidence="1">
    <location>
        <begin position="76"/>
        <end position="136"/>
    </location>
</feature>
<protein>
    <submittedName>
        <fullName evidence="2">Uncharacterized protein</fullName>
    </submittedName>
</protein>